<dbReference type="PANTHER" id="PTHR37477:SF1">
    <property type="entry name" value="COBALT-PRECORRIN-5A HYDROLASE"/>
    <property type="match status" value="1"/>
</dbReference>
<feature type="domain" description="Cobalamin biosynthesis central region" evidence="3">
    <location>
        <begin position="135"/>
        <end position="213"/>
    </location>
</feature>
<dbReference type="SUPFAM" id="SSF159672">
    <property type="entry name" value="CbiG N-terminal domain-like"/>
    <property type="match status" value="1"/>
</dbReference>
<dbReference type="InterPro" id="IPR036518">
    <property type="entry name" value="CobE/GbiG_C_sf"/>
</dbReference>
<proteinExistence type="predicted"/>
<dbReference type="InterPro" id="IPR021744">
    <property type="entry name" value="CbiG_N"/>
</dbReference>
<evidence type="ECO:0000259" key="3">
    <source>
        <dbReference type="Pfam" id="PF11761"/>
    </source>
</evidence>
<keyword evidence="5" id="KW-1185">Reference proteome</keyword>
<dbReference type="GO" id="GO:0009236">
    <property type="term" value="P:cobalamin biosynthetic process"/>
    <property type="evidence" value="ECO:0007669"/>
    <property type="project" value="InterPro"/>
</dbReference>
<dbReference type="PANTHER" id="PTHR37477">
    <property type="entry name" value="COBALT-PRECORRIN-5A HYDROLASE"/>
    <property type="match status" value="1"/>
</dbReference>
<protein>
    <submittedName>
        <fullName evidence="4">Cobalamin biosynthesis protein CbiG</fullName>
    </submittedName>
</protein>
<accession>A0A419SU29</accession>
<feature type="domain" description="Cobalamin synthesis G N-terminal" evidence="2">
    <location>
        <begin position="50"/>
        <end position="130"/>
    </location>
</feature>
<dbReference type="InterPro" id="IPR038029">
    <property type="entry name" value="GbiG_N_sf"/>
</dbReference>
<evidence type="ECO:0000313" key="5">
    <source>
        <dbReference type="Proteomes" id="UP000284277"/>
    </source>
</evidence>
<comment type="caution">
    <text evidence="4">The sequence shown here is derived from an EMBL/GenBank/DDBJ whole genome shotgun (WGS) entry which is preliminary data.</text>
</comment>
<dbReference type="InterPro" id="IPR021745">
    <property type="entry name" value="CbiG_mid"/>
</dbReference>
<feature type="domain" description="CobE/GbiG C-terminal" evidence="1">
    <location>
        <begin position="216"/>
        <end position="337"/>
    </location>
</feature>
<dbReference type="Proteomes" id="UP000284277">
    <property type="component" value="Unassembled WGS sequence"/>
</dbReference>
<sequence length="345" mass="36892">MNISLICFTKAGAAMCVRLMEGLSKSGDVCEGFGSEESGLLPMNASLKEWTREQFDKKEGIVFIGATGIAVRAIAPYLKGKDKDPAIVVLDDLGRFSISLLSGHLGGANELATRAAALSGGQAVITTATDNHGKFAVDLFAKEQGLFITRLEKIKEISASLLKGEEVGLFSDFPVEGNLPEGLLKDVSTTPSIYISVKKHPGEERVDSLLLVPKIVVLGIGCRKGVPFETIKSAVEQVLMDWNINKESIAACASIDIKKEEPGICEFASHYGISFVTYPAEVLSKAKGEFTSSSFVKQVTGVDNVCERAAIVCAEEMGGGKLFIKKQPCQGVTVAAAIRDWKVKI</sequence>
<evidence type="ECO:0000259" key="1">
    <source>
        <dbReference type="Pfam" id="PF01890"/>
    </source>
</evidence>
<dbReference type="Pfam" id="PF11760">
    <property type="entry name" value="CbiG_N"/>
    <property type="match status" value="1"/>
</dbReference>
<evidence type="ECO:0000259" key="2">
    <source>
        <dbReference type="Pfam" id="PF11760"/>
    </source>
</evidence>
<dbReference type="SUPFAM" id="SSF159664">
    <property type="entry name" value="CobE/GbiG C-terminal domain-like"/>
    <property type="match status" value="1"/>
</dbReference>
<dbReference type="AlphaFoldDB" id="A0A419SU29"/>
<dbReference type="Gene3D" id="3.30.420.180">
    <property type="entry name" value="CobE/GbiG C-terminal domain"/>
    <property type="match status" value="1"/>
</dbReference>
<dbReference type="Pfam" id="PF11761">
    <property type="entry name" value="CbiG_mid"/>
    <property type="match status" value="1"/>
</dbReference>
<dbReference type="EMBL" id="MCIA01000034">
    <property type="protein sequence ID" value="RKD28705.1"/>
    <property type="molecule type" value="Genomic_DNA"/>
</dbReference>
<dbReference type="Pfam" id="PF01890">
    <property type="entry name" value="CbiG_C"/>
    <property type="match status" value="1"/>
</dbReference>
<evidence type="ECO:0000313" key="4">
    <source>
        <dbReference type="EMBL" id="RKD28705.1"/>
    </source>
</evidence>
<gene>
    <name evidence="4" type="ORF">BET01_10875</name>
</gene>
<dbReference type="InterPro" id="IPR052553">
    <property type="entry name" value="CbiG_hydrolase"/>
</dbReference>
<dbReference type="Gene3D" id="3.40.50.11220">
    <property type="match status" value="1"/>
</dbReference>
<dbReference type="OrthoDB" id="9781023at2"/>
<dbReference type="RefSeq" id="WP_120198663.1">
    <property type="nucleotide sequence ID" value="NZ_MCIA01000034.1"/>
</dbReference>
<dbReference type="InterPro" id="IPR002750">
    <property type="entry name" value="CobE/GbiG_C"/>
</dbReference>
<organism evidence="4 5">
    <name type="scientific">Lacrimispora algidixylanolytica</name>
    <dbReference type="NCBI Taxonomy" id="94868"/>
    <lineage>
        <taxon>Bacteria</taxon>
        <taxon>Bacillati</taxon>
        <taxon>Bacillota</taxon>
        <taxon>Clostridia</taxon>
        <taxon>Lachnospirales</taxon>
        <taxon>Lachnospiraceae</taxon>
        <taxon>Lacrimispora</taxon>
    </lineage>
</organism>
<name>A0A419SU29_9FIRM</name>
<reference evidence="4 5" key="1">
    <citation type="submission" date="2016-08" db="EMBL/GenBank/DDBJ databases">
        <title>A new outlook on sporulation: Clostridium algidixylanolyticum.</title>
        <authorList>
            <person name="Poppleton D.I."/>
            <person name="Gribaldo S."/>
        </authorList>
    </citation>
    <scope>NUCLEOTIDE SEQUENCE [LARGE SCALE GENOMIC DNA]</scope>
    <source>
        <strain evidence="4 5">SPL73</strain>
    </source>
</reference>